<dbReference type="GO" id="GO:0031419">
    <property type="term" value="F:cobalamin binding"/>
    <property type="evidence" value="ECO:0007669"/>
    <property type="project" value="InterPro"/>
</dbReference>
<gene>
    <name evidence="1" type="ORF">METZ01_LOCUS206069</name>
</gene>
<organism evidence="1">
    <name type="scientific">marine metagenome</name>
    <dbReference type="NCBI Taxonomy" id="408172"/>
    <lineage>
        <taxon>unclassified sequences</taxon>
        <taxon>metagenomes</taxon>
        <taxon>ecological metagenomes</taxon>
    </lineage>
</organism>
<dbReference type="GO" id="GO:0046872">
    <property type="term" value="F:metal ion binding"/>
    <property type="evidence" value="ECO:0007669"/>
    <property type="project" value="InterPro"/>
</dbReference>
<dbReference type="Gene3D" id="3.40.50.280">
    <property type="entry name" value="Cobalamin-binding domain"/>
    <property type="match status" value="1"/>
</dbReference>
<proteinExistence type="predicted"/>
<evidence type="ECO:0000313" key="1">
    <source>
        <dbReference type="EMBL" id="SVB53215.1"/>
    </source>
</evidence>
<accession>A0A382ES53</accession>
<dbReference type="EMBL" id="UINC01045904">
    <property type="protein sequence ID" value="SVB53215.1"/>
    <property type="molecule type" value="Genomic_DNA"/>
</dbReference>
<name>A0A382ES53_9ZZZZ</name>
<reference evidence="1" key="1">
    <citation type="submission" date="2018-05" db="EMBL/GenBank/DDBJ databases">
        <authorList>
            <person name="Lanie J.A."/>
            <person name="Ng W.-L."/>
            <person name="Kazmierczak K.M."/>
            <person name="Andrzejewski T.M."/>
            <person name="Davidsen T.M."/>
            <person name="Wayne K.J."/>
            <person name="Tettelin H."/>
            <person name="Glass J.I."/>
            <person name="Rusch D."/>
            <person name="Podicherti R."/>
            <person name="Tsui H.-C.T."/>
            <person name="Winkler M.E."/>
        </authorList>
    </citation>
    <scope>NUCLEOTIDE SEQUENCE</scope>
</reference>
<protein>
    <recommendedName>
        <fullName evidence="2">B12-binding domain-containing protein</fullName>
    </recommendedName>
</protein>
<feature type="non-terminal residue" evidence="1">
    <location>
        <position position="1"/>
    </location>
</feature>
<evidence type="ECO:0008006" key="2">
    <source>
        <dbReference type="Google" id="ProtNLM"/>
    </source>
</evidence>
<sequence>ISTIIRYQLGQINLSNVGLNIDRFALATPEGNLHELPILIADIICHVNGVSTCYLGASHPAVCLSEAVNALKCKTVVMGATSSDQWDYKKNIVSYLKSMDKYLNNKVKVLLGGGSEVNFPDFKNIENVKVVKRFEEFDKMLATLD</sequence>
<dbReference type="AlphaFoldDB" id="A0A382ES53"/>
<dbReference type="InterPro" id="IPR036724">
    <property type="entry name" value="Cobalamin-bd_sf"/>
</dbReference>
<dbReference type="SUPFAM" id="SSF52242">
    <property type="entry name" value="Cobalamin (vitamin B12)-binding domain"/>
    <property type="match status" value="1"/>
</dbReference>